<keyword evidence="3" id="KW-1185">Reference proteome</keyword>
<protein>
    <submittedName>
        <fullName evidence="2">Uncharacterized protein</fullName>
    </submittedName>
</protein>
<name>A0A427U7C4_9VIBR</name>
<gene>
    <name evidence="2" type="ORF">EJA03_03130</name>
    <name evidence="1" type="ORF">F0225_13100</name>
</gene>
<evidence type="ECO:0000313" key="3">
    <source>
        <dbReference type="Proteomes" id="UP000269041"/>
    </source>
</evidence>
<organism evidence="2 3">
    <name type="scientific">Vibrio pectenicida</name>
    <dbReference type="NCBI Taxonomy" id="62763"/>
    <lineage>
        <taxon>Bacteria</taxon>
        <taxon>Pseudomonadati</taxon>
        <taxon>Pseudomonadota</taxon>
        <taxon>Gammaproteobacteria</taxon>
        <taxon>Vibrionales</taxon>
        <taxon>Vibrionaceae</taxon>
        <taxon>Vibrio</taxon>
    </lineage>
</organism>
<reference evidence="2 3" key="1">
    <citation type="submission" date="2018-12" db="EMBL/GenBank/DDBJ databases">
        <title>Genomic taxonomy of the Vibrionaceae family.</title>
        <authorList>
            <person name="Gomez-Gil B."/>
            <person name="Enciso-Ibarra K."/>
        </authorList>
    </citation>
    <scope>NUCLEOTIDE SEQUENCE [LARGE SCALE GENOMIC DNA]</scope>
    <source>
        <strain evidence="2 3">CAIM 594</strain>
    </source>
</reference>
<dbReference type="EMBL" id="VTXC01000035">
    <property type="protein sequence ID" value="NOH72268.1"/>
    <property type="molecule type" value="Genomic_DNA"/>
</dbReference>
<dbReference type="AlphaFoldDB" id="A0A427U7C4"/>
<dbReference type="Proteomes" id="UP000565719">
    <property type="component" value="Unassembled WGS sequence"/>
</dbReference>
<proteinExistence type="predicted"/>
<dbReference type="OrthoDB" id="5876663at2"/>
<accession>A0A427U7C4</accession>
<sequence length="92" mass="10574">MLKITKKSRTGRLLDKEVYYYAGEVLAAKSSYDPFFAKGASENYVLEWYLGGFARKQVGALDHDHAEAKFDHRLQLWTERISHDAAIVRPVK</sequence>
<dbReference type="RefSeq" id="WP_125319787.1">
    <property type="nucleotide sequence ID" value="NZ_AP024889.1"/>
</dbReference>
<dbReference type="EMBL" id="RSFA01000007">
    <property type="protein sequence ID" value="RSD32578.1"/>
    <property type="molecule type" value="Genomic_DNA"/>
</dbReference>
<dbReference type="Proteomes" id="UP000269041">
    <property type="component" value="Unassembled WGS sequence"/>
</dbReference>
<evidence type="ECO:0000313" key="1">
    <source>
        <dbReference type="EMBL" id="NOH72268.1"/>
    </source>
</evidence>
<evidence type="ECO:0000313" key="2">
    <source>
        <dbReference type="EMBL" id="RSD32578.1"/>
    </source>
</evidence>
<evidence type="ECO:0000313" key="4">
    <source>
        <dbReference type="Proteomes" id="UP000565719"/>
    </source>
</evidence>
<reference evidence="1 4" key="2">
    <citation type="submission" date="2019-09" db="EMBL/GenBank/DDBJ databases">
        <title>Draft genome sequencing and comparative genomics of hatchery-associated Vibrios.</title>
        <authorList>
            <person name="Kehlet-Delgado H."/>
            <person name="Mueller R.S."/>
        </authorList>
    </citation>
    <scope>NUCLEOTIDE SEQUENCE [LARGE SCALE GENOMIC DNA]</scope>
    <source>
        <strain evidence="1 4">99-46-Y</strain>
    </source>
</reference>
<comment type="caution">
    <text evidence="2">The sequence shown here is derived from an EMBL/GenBank/DDBJ whole genome shotgun (WGS) entry which is preliminary data.</text>
</comment>